<dbReference type="PANTHER" id="PTHR38886">
    <property type="entry name" value="SESA DOMAIN-CONTAINING PROTEIN"/>
    <property type="match status" value="1"/>
</dbReference>
<accession>A0ABR3CN31</accession>
<evidence type="ECO:0000313" key="1">
    <source>
        <dbReference type="EMBL" id="KAL0262031.1"/>
    </source>
</evidence>
<organism evidence="1 2">
    <name type="scientific">Diplodia seriata</name>
    <dbReference type="NCBI Taxonomy" id="420778"/>
    <lineage>
        <taxon>Eukaryota</taxon>
        <taxon>Fungi</taxon>
        <taxon>Dikarya</taxon>
        <taxon>Ascomycota</taxon>
        <taxon>Pezizomycotina</taxon>
        <taxon>Dothideomycetes</taxon>
        <taxon>Dothideomycetes incertae sedis</taxon>
        <taxon>Botryosphaeriales</taxon>
        <taxon>Botryosphaeriaceae</taxon>
        <taxon>Diplodia</taxon>
    </lineage>
</organism>
<reference evidence="1 2" key="1">
    <citation type="submission" date="2024-02" db="EMBL/GenBank/DDBJ databases">
        <title>De novo assembly and annotation of 12 fungi associated with fruit tree decline syndrome in Ontario, Canada.</title>
        <authorList>
            <person name="Sulman M."/>
            <person name="Ellouze W."/>
            <person name="Ilyukhin E."/>
        </authorList>
    </citation>
    <scope>NUCLEOTIDE SEQUENCE [LARGE SCALE GENOMIC DNA]</scope>
    <source>
        <strain evidence="1 2">FDS-637</strain>
    </source>
</reference>
<dbReference type="RefSeq" id="XP_066635060.1">
    <property type="nucleotide sequence ID" value="XM_066774941.1"/>
</dbReference>
<dbReference type="PANTHER" id="PTHR38886:SF1">
    <property type="entry name" value="NACHT-NTPASE AND P-LOOP NTPASES N-TERMINAL DOMAIN-CONTAINING PROTEIN"/>
    <property type="match status" value="1"/>
</dbReference>
<comment type="caution">
    <text evidence="1">The sequence shown here is derived from an EMBL/GenBank/DDBJ whole genome shotgun (WGS) entry which is preliminary data.</text>
</comment>
<dbReference type="EMBL" id="JAJVCZ030000003">
    <property type="protein sequence ID" value="KAL0262031.1"/>
    <property type="molecule type" value="Genomic_DNA"/>
</dbReference>
<evidence type="ECO:0000313" key="2">
    <source>
        <dbReference type="Proteomes" id="UP001430584"/>
    </source>
</evidence>
<proteinExistence type="predicted"/>
<keyword evidence="2" id="KW-1185">Reference proteome</keyword>
<dbReference type="Proteomes" id="UP001430584">
    <property type="component" value="Unassembled WGS sequence"/>
</dbReference>
<sequence length="139" mass="15116">MAPVGVGDCIAIADVLVKCAKALQDSGGAVEEYQDAEGYATALKASFEHLRRLEHDPVQATPAELGQALSLCEKSLGRLFQRKSKYESSLGKNGHMNQLSTLFRKMQWALVNSKDVKDLRSALSSEVVSAVLVLQTHLM</sequence>
<name>A0ABR3CN31_9PEZI</name>
<protein>
    <submittedName>
        <fullName evidence="1">Uncharacterized protein</fullName>
    </submittedName>
</protein>
<gene>
    <name evidence="1" type="ORF">SLS55_003466</name>
</gene>
<dbReference type="GeneID" id="92007551"/>